<evidence type="ECO:0000259" key="2">
    <source>
        <dbReference type="PROSITE" id="PS50943"/>
    </source>
</evidence>
<dbReference type="PROSITE" id="PS50943">
    <property type="entry name" value="HTH_CROC1"/>
    <property type="match status" value="1"/>
</dbReference>
<dbReference type="RefSeq" id="WP_209687348.1">
    <property type="nucleotide sequence ID" value="NZ_JAGGLU010000012.1"/>
</dbReference>
<accession>A0ABS4MG01</accession>
<evidence type="ECO:0000256" key="1">
    <source>
        <dbReference type="ARBA" id="ARBA00023125"/>
    </source>
</evidence>
<proteinExistence type="predicted"/>
<evidence type="ECO:0000313" key="4">
    <source>
        <dbReference type="Proteomes" id="UP001519292"/>
    </source>
</evidence>
<dbReference type="Gene3D" id="1.10.260.40">
    <property type="entry name" value="lambda repressor-like DNA-binding domains"/>
    <property type="match status" value="1"/>
</dbReference>
<comment type="caution">
    <text evidence="3">The sequence shown here is derived from an EMBL/GenBank/DDBJ whole genome shotgun (WGS) entry which is preliminary data.</text>
</comment>
<name>A0ABS4MG01_9LACO</name>
<dbReference type="InterPro" id="IPR010982">
    <property type="entry name" value="Lambda_DNA-bd_dom_sf"/>
</dbReference>
<organism evidence="3 4">
    <name type="scientific">Lactobacillus colini</name>
    <dbReference type="NCBI Taxonomy" id="1819254"/>
    <lineage>
        <taxon>Bacteria</taxon>
        <taxon>Bacillati</taxon>
        <taxon>Bacillota</taxon>
        <taxon>Bacilli</taxon>
        <taxon>Lactobacillales</taxon>
        <taxon>Lactobacillaceae</taxon>
        <taxon>Lactobacillus</taxon>
    </lineage>
</organism>
<dbReference type="PANTHER" id="PTHR46558:SF11">
    <property type="entry name" value="HTH-TYPE TRANSCRIPTIONAL REGULATOR XRE"/>
    <property type="match status" value="1"/>
</dbReference>
<sequence>MANRIKELRKQKGYTLNDVANNLKVTPMTISRYENGKREPKLETWQKLANFFGVSVPYLQGCDYCDFGSNNRATLVARGRDEFTFVYVGNDKAIHIRNNRKLNIATDQTINYCPMCGRKLSQK</sequence>
<dbReference type="CDD" id="cd00093">
    <property type="entry name" value="HTH_XRE"/>
    <property type="match status" value="1"/>
</dbReference>
<dbReference type="SMART" id="SM00530">
    <property type="entry name" value="HTH_XRE"/>
    <property type="match status" value="1"/>
</dbReference>
<evidence type="ECO:0000313" key="3">
    <source>
        <dbReference type="EMBL" id="MBP2058616.1"/>
    </source>
</evidence>
<dbReference type="EMBL" id="JAGGLU010000012">
    <property type="protein sequence ID" value="MBP2058616.1"/>
    <property type="molecule type" value="Genomic_DNA"/>
</dbReference>
<keyword evidence="4" id="KW-1185">Reference proteome</keyword>
<keyword evidence="1" id="KW-0238">DNA-binding</keyword>
<reference evidence="3 4" key="1">
    <citation type="submission" date="2021-03" db="EMBL/GenBank/DDBJ databases">
        <title>Genomic Encyclopedia of Type Strains, Phase IV (KMG-IV): sequencing the most valuable type-strain genomes for metagenomic binning, comparative biology and taxonomic classification.</title>
        <authorList>
            <person name="Goeker M."/>
        </authorList>
    </citation>
    <scope>NUCLEOTIDE SEQUENCE [LARGE SCALE GENOMIC DNA]</scope>
    <source>
        <strain evidence="3 4">DSM 101872</strain>
    </source>
</reference>
<dbReference type="SUPFAM" id="SSF47413">
    <property type="entry name" value="lambda repressor-like DNA-binding domains"/>
    <property type="match status" value="1"/>
</dbReference>
<dbReference type="Pfam" id="PF01381">
    <property type="entry name" value="HTH_3"/>
    <property type="match status" value="1"/>
</dbReference>
<dbReference type="PANTHER" id="PTHR46558">
    <property type="entry name" value="TRACRIPTIONAL REGULATORY PROTEIN-RELATED-RELATED"/>
    <property type="match status" value="1"/>
</dbReference>
<dbReference type="InterPro" id="IPR001387">
    <property type="entry name" value="Cro/C1-type_HTH"/>
</dbReference>
<gene>
    <name evidence="3" type="ORF">J2Z60_001804</name>
</gene>
<feature type="domain" description="HTH cro/C1-type" evidence="2">
    <location>
        <begin position="5"/>
        <end position="59"/>
    </location>
</feature>
<dbReference type="Proteomes" id="UP001519292">
    <property type="component" value="Unassembled WGS sequence"/>
</dbReference>
<protein>
    <submittedName>
        <fullName evidence="3">Transcriptional regulator with XRE-family HTH domain</fullName>
    </submittedName>
</protein>